<dbReference type="InterPro" id="IPR007569">
    <property type="entry name" value="DUF559"/>
</dbReference>
<organism evidence="2 3">
    <name type="scientific">Enterovirga rhinocerotis</name>
    <dbReference type="NCBI Taxonomy" id="1339210"/>
    <lineage>
        <taxon>Bacteria</taxon>
        <taxon>Pseudomonadati</taxon>
        <taxon>Pseudomonadota</taxon>
        <taxon>Alphaproteobacteria</taxon>
        <taxon>Hyphomicrobiales</taxon>
        <taxon>Methylobacteriaceae</taxon>
        <taxon>Enterovirga</taxon>
    </lineage>
</organism>
<reference evidence="2 3" key="1">
    <citation type="submission" date="2019-03" db="EMBL/GenBank/DDBJ databases">
        <title>Genomic Encyclopedia of Type Strains, Phase IV (KMG-IV): sequencing the most valuable type-strain genomes for metagenomic binning, comparative biology and taxonomic classification.</title>
        <authorList>
            <person name="Goeker M."/>
        </authorList>
    </citation>
    <scope>NUCLEOTIDE SEQUENCE [LARGE SCALE GENOMIC DNA]</scope>
    <source>
        <strain evidence="2 3">DSM 25903</strain>
    </source>
</reference>
<keyword evidence="2" id="KW-0540">Nuclease</keyword>
<keyword evidence="2" id="KW-0255">Endonuclease</keyword>
<dbReference type="Proteomes" id="UP000295122">
    <property type="component" value="Unassembled WGS sequence"/>
</dbReference>
<dbReference type="AlphaFoldDB" id="A0A4R7C7P5"/>
<gene>
    <name evidence="2" type="ORF">EV668_1616</name>
</gene>
<dbReference type="GO" id="GO:0004519">
    <property type="term" value="F:endonuclease activity"/>
    <property type="evidence" value="ECO:0007669"/>
    <property type="project" value="UniProtKB-KW"/>
</dbReference>
<dbReference type="Pfam" id="PF04480">
    <property type="entry name" value="DUF559"/>
    <property type="match status" value="1"/>
</dbReference>
<evidence type="ECO:0000259" key="1">
    <source>
        <dbReference type="Pfam" id="PF04480"/>
    </source>
</evidence>
<name>A0A4R7C7P5_9HYPH</name>
<proteinExistence type="predicted"/>
<dbReference type="EMBL" id="SNZR01000011">
    <property type="protein sequence ID" value="TDR94331.1"/>
    <property type="molecule type" value="Genomic_DNA"/>
</dbReference>
<dbReference type="CDD" id="cd01038">
    <property type="entry name" value="Endonuclease_DUF559"/>
    <property type="match status" value="1"/>
</dbReference>
<dbReference type="OrthoDB" id="9798754at2"/>
<dbReference type="PANTHER" id="PTHR38590">
    <property type="entry name" value="BLL0828 PROTEIN"/>
    <property type="match status" value="1"/>
</dbReference>
<comment type="caution">
    <text evidence="2">The sequence shown here is derived from an EMBL/GenBank/DDBJ whole genome shotgun (WGS) entry which is preliminary data.</text>
</comment>
<evidence type="ECO:0000313" key="2">
    <source>
        <dbReference type="EMBL" id="TDR94331.1"/>
    </source>
</evidence>
<evidence type="ECO:0000313" key="3">
    <source>
        <dbReference type="Proteomes" id="UP000295122"/>
    </source>
</evidence>
<dbReference type="Gene3D" id="3.40.960.10">
    <property type="entry name" value="VSR Endonuclease"/>
    <property type="match status" value="1"/>
</dbReference>
<sequence length="127" mass="14613">MSHRPIRLSTRRLARSGRGIPTRAEEMLWRALRDRRFSALKFRRQCPIGRYVADFVCFEARLIVELDGAPHDQPEQRAHDEARDRWFRDEGFRVLRFSNDLLLGGGADLVLAAILKTLAAHPSSDLC</sequence>
<keyword evidence="3" id="KW-1185">Reference proteome</keyword>
<protein>
    <submittedName>
        <fullName evidence="2">Very-short-patch-repair endonuclease</fullName>
    </submittedName>
</protein>
<feature type="domain" description="DUF559" evidence="1">
    <location>
        <begin position="12"/>
        <end position="118"/>
    </location>
</feature>
<accession>A0A4R7C7P5</accession>
<dbReference type="InterPro" id="IPR011335">
    <property type="entry name" value="Restrct_endonuc-II-like"/>
</dbReference>
<dbReference type="PANTHER" id="PTHR38590:SF1">
    <property type="entry name" value="BLL0828 PROTEIN"/>
    <property type="match status" value="1"/>
</dbReference>
<dbReference type="SUPFAM" id="SSF52980">
    <property type="entry name" value="Restriction endonuclease-like"/>
    <property type="match status" value="1"/>
</dbReference>
<dbReference type="InterPro" id="IPR047216">
    <property type="entry name" value="Endonuclease_DUF559_bact"/>
</dbReference>
<keyword evidence="2" id="KW-0378">Hydrolase</keyword>